<reference evidence="2 3" key="1">
    <citation type="submission" date="2020-05" db="EMBL/GenBank/DDBJ databases">
        <title>Parvularcula mediterraneae sp. nov., isolated from polypropylene straw from shallow seawater of the seashore of Laganas in Zakynthos island, Greece.</title>
        <authorList>
            <person name="Szabo I."/>
            <person name="Al-Omari J."/>
            <person name="Rado J."/>
            <person name="Szerdahelyi G.S."/>
        </authorList>
    </citation>
    <scope>NUCLEOTIDE SEQUENCE [LARGE SCALE GENOMIC DNA]</scope>
    <source>
        <strain evidence="2 3">ZS-1/3</strain>
    </source>
</reference>
<dbReference type="EMBL" id="JABFCX010000003">
    <property type="protein sequence ID" value="NNU16525.1"/>
    <property type="molecule type" value="Genomic_DNA"/>
</dbReference>
<evidence type="ECO:0000256" key="1">
    <source>
        <dbReference type="SAM" id="Phobius"/>
    </source>
</evidence>
<protein>
    <submittedName>
        <fullName evidence="2">Uncharacterized protein</fullName>
    </submittedName>
</protein>
<comment type="caution">
    <text evidence="2">The sequence shown here is derived from an EMBL/GenBank/DDBJ whole genome shotgun (WGS) entry which is preliminary data.</text>
</comment>
<keyword evidence="1" id="KW-1133">Transmembrane helix</keyword>
<dbReference type="Proteomes" id="UP000536835">
    <property type="component" value="Unassembled WGS sequence"/>
</dbReference>
<proteinExistence type="predicted"/>
<evidence type="ECO:0000313" key="2">
    <source>
        <dbReference type="EMBL" id="NNU16525.1"/>
    </source>
</evidence>
<feature type="transmembrane region" description="Helical" evidence="1">
    <location>
        <begin position="12"/>
        <end position="33"/>
    </location>
</feature>
<evidence type="ECO:0000313" key="3">
    <source>
        <dbReference type="Proteomes" id="UP000536835"/>
    </source>
</evidence>
<keyword evidence="1" id="KW-0812">Transmembrane</keyword>
<organism evidence="2 3">
    <name type="scientific">Parvularcula mediterranea</name>
    <dbReference type="NCBI Taxonomy" id="2732508"/>
    <lineage>
        <taxon>Bacteria</taxon>
        <taxon>Pseudomonadati</taxon>
        <taxon>Pseudomonadota</taxon>
        <taxon>Alphaproteobacteria</taxon>
        <taxon>Parvularculales</taxon>
        <taxon>Parvularculaceae</taxon>
        <taxon>Parvularcula</taxon>
    </lineage>
</organism>
<gene>
    <name evidence="2" type="ORF">HK107_09355</name>
</gene>
<dbReference type="AlphaFoldDB" id="A0A7Y3RM56"/>
<keyword evidence="3" id="KW-1185">Reference proteome</keyword>
<name>A0A7Y3RM56_9PROT</name>
<accession>A0A7Y3RM56</accession>
<sequence length="255" mass="28372">MILRRIIEHVRTQNWLAVGIDFLIVVLGVFIGLQVQEWSNYRADRALENEYYERLRVEIADLQRTRATVLTGRHFLTSVMAEAAEKVYSGDPAELTAIECFALTGAPVSNPTDQVGAISELMTSGRLTLITDVEVARAIESYLLVSARARDSQSAIASEKVDPATIFPDLIQFQGSIVPIIERGGITESVQSEEVLRSFVSCDLEGMRDNNQYKNVLFKMVNNRAFHRGDNQRVDAALEALRVAVDAQLDGGRSR</sequence>
<dbReference type="RefSeq" id="WP_173199068.1">
    <property type="nucleotide sequence ID" value="NZ_JABFCX010000003.1"/>
</dbReference>
<keyword evidence="1" id="KW-0472">Membrane</keyword>